<dbReference type="EC" id="5.4.4.2" evidence="3"/>
<name>A0ABN1BHN5_9ACTN</name>
<dbReference type="Gene3D" id="3.60.120.10">
    <property type="entry name" value="Anthranilate synthase"/>
    <property type="match status" value="1"/>
</dbReference>
<organism evidence="8 9">
    <name type="scientific">Streptomyces stramineus</name>
    <dbReference type="NCBI Taxonomy" id="173861"/>
    <lineage>
        <taxon>Bacteria</taxon>
        <taxon>Bacillati</taxon>
        <taxon>Actinomycetota</taxon>
        <taxon>Actinomycetes</taxon>
        <taxon>Kitasatosporales</taxon>
        <taxon>Streptomycetaceae</taxon>
        <taxon>Streptomyces</taxon>
    </lineage>
</organism>
<feature type="region of interest" description="Disordered" evidence="6">
    <location>
        <begin position="1"/>
        <end position="32"/>
    </location>
</feature>
<dbReference type="Pfam" id="PF00425">
    <property type="entry name" value="Chorismate_bind"/>
    <property type="match status" value="1"/>
</dbReference>
<proteinExistence type="inferred from homology"/>
<evidence type="ECO:0000313" key="9">
    <source>
        <dbReference type="Proteomes" id="UP001499895"/>
    </source>
</evidence>
<keyword evidence="4" id="KW-0413">Isomerase</keyword>
<dbReference type="NCBIfam" id="TIGR00543">
    <property type="entry name" value="isochor_syn"/>
    <property type="match status" value="1"/>
</dbReference>
<dbReference type="EMBL" id="BAAAHB010000184">
    <property type="protein sequence ID" value="GAA0498028.1"/>
    <property type="molecule type" value="Genomic_DNA"/>
</dbReference>
<reference evidence="8 9" key="1">
    <citation type="journal article" date="2019" name="Int. J. Syst. Evol. Microbiol.">
        <title>The Global Catalogue of Microorganisms (GCM) 10K type strain sequencing project: providing services to taxonomists for standard genome sequencing and annotation.</title>
        <authorList>
            <consortium name="The Broad Institute Genomics Platform"/>
            <consortium name="The Broad Institute Genome Sequencing Center for Infectious Disease"/>
            <person name="Wu L."/>
            <person name="Ma J."/>
        </authorList>
    </citation>
    <scope>NUCLEOTIDE SEQUENCE [LARGE SCALE GENOMIC DNA]</scope>
    <source>
        <strain evidence="8 9">JCM 10649</strain>
    </source>
</reference>
<dbReference type="SUPFAM" id="SSF56322">
    <property type="entry name" value="ADC synthase"/>
    <property type="match status" value="1"/>
</dbReference>
<evidence type="ECO:0000259" key="7">
    <source>
        <dbReference type="Pfam" id="PF00425"/>
    </source>
</evidence>
<dbReference type="PANTHER" id="PTHR42839">
    <property type="entry name" value="ISOCHORISMATE SYNTHASE ENTC"/>
    <property type="match status" value="1"/>
</dbReference>
<feature type="domain" description="Chorismate-utilising enzyme C-terminal" evidence="7">
    <location>
        <begin position="153"/>
        <end position="405"/>
    </location>
</feature>
<accession>A0ABN1BHN5</accession>
<keyword evidence="9" id="KW-1185">Reference proteome</keyword>
<dbReference type="InterPro" id="IPR005801">
    <property type="entry name" value="ADC_synthase"/>
</dbReference>
<sequence>MTTAHPVADRPSGPDARADGRPTAVPGAPRRADDAVGAATLLLDAYGADHARFFASPTRTLLTDGVRAEVPHGDTPLARRVTETLDAELLAGNSSPVVVGAVPFDPTRPAALAVPRTVRWAPPLAEDPLIALPAAAPALACWDIRPVPEPGVYGAAVAEAVRRMRRGDFSKVVLARTLELTSDRDLDLPALLQRLARRDPSGYTFAVPTGPGRTLLGASPELLVSRRGGTMTANPLAGSTPRSTDLAEDVRRAAALLESEKDLHEHAVVVDAVREALAPFCRTLNVPERPTLVRTAAMWHLSTTVTGDLADPAVSALELASALHPTPAVCGTPTPTARDVIGELEPFDRGYFTGMVGWGDASGDGEWVVTIRCAEAEERTLRLYAGAGVVAQSSPEAETAETGAKFRTFLHAVGADHQEAGR</sequence>
<dbReference type="InterPro" id="IPR015890">
    <property type="entry name" value="Chorismate_C"/>
</dbReference>
<evidence type="ECO:0000256" key="3">
    <source>
        <dbReference type="ARBA" id="ARBA00012824"/>
    </source>
</evidence>
<comment type="caution">
    <text evidence="8">The sequence shown here is derived from an EMBL/GenBank/DDBJ whole genome shotgun (WGS) entry which is preliminary data.</text>
</comment>
<dbReference type="Proteomes" id="UP001499895">
    <property type="component" value="Unassembled WGS sequence"/>
</dbReference>
<dbReference type="InterPro" id="IPR004561">
    <property type="entry name" value="IsoChor_synthase"/>
</dbReference>
<evidence type="ECO:0000313" key="8">
    <source>
        <dbReference type="EMBL" id="GAA0498028.1"/>
    </source>
</evidence>
<comment type="catalytic activity">
    <reaction evidence="1">
        <text>chorismate = isochorismate</text>
        <dbReference type="Rhea" id="RHEA:18985"/>
        <dbReference type="ChEBI" id="CHEBI:29748"/>
        <dbReference type="ChEBI" id="CHEBI:29780"/>
        <dbReference type="EC" id="5.4.4.2"/>
    </reaction>
</comment>
<evidence type="ECO:0000256" key="1">
    <source>
        <dbReference type="ARBA" id="ARBA00000799"/>
    </source>
</evidence>
<evidence type="ECO:0000256" key="4">
    <source>
        <dbReference type="ARBA" id="ARBA00023235"/>
    </source>
</evidence>
<dbReference type="PANTHER" id="PTHR42839:SF2">
    <property type="entry name" value="ISOCHORISMATE SYNTHASE ENTC"/>
    <property type="match status" value="1"/>
</dbReference>
<protein>
    <recommendedName>
        <fullName evidence="3">isochorismate synthase</fullName>
        <ecNumber evidence="3">5.4.4.2</ecNumber>
    </recommendedName>
    <alternativeName>
        <fullName evidence="5">Isochorismate mutase</fullName>
    </alternativeName>
</protein>
<comment type="similarity">
    <text evidence="2">Belongs to the isochorismate synthase family.</text>
</comment>
<gene>
    <name evidence="8" type="primary">dhbC</name>
    <name evidence="8" type="ORF">GCM10009544_66350</name>
</gene>
<evidence type="ECO:0000256" key="6">
    <source>
        <dbReference type="SAM" id="MobiDB-lite"/>
    </source>
</evidence>
<evidence type="ECO:0000256" key="5">
    <source>
        <dbReference type="ARBA" id="ARBA00041564"/>
    </source>
</evidence>
<evidence type="ECO:0000256" key="2">
    <source>
        <dbReference type="ARBA" id="ARBA00005297"/>
    </source>
</evidence>
<dbReference type="NCBIfam" id="NF005380">
    <property type="entry name" value="PRK06923.1"/>
    <property type="match status" value="1"/>
</dbReference>